<reference evidence="9" key="1">
    <citation type="journal article" date="2019" name="Int. J. Syst. Evol. Microbiol.">
        <title>The Global Catalogue of Microorganisms (GCM) 10K type strain sequencing project: providing services to taxonomists for standard genome sequencing and annotation.</title>
        <authorList>
            <consortium name="The Broad Institute Genomics Platform"/>
            <consortium name="The Broad Institute Genome Sequencing Center for Infectious Disease"/>
            <person name="Wu L."/>
            <person name="Ma J."/>
        </authorList>
    </citation>
    <scope>NUCLEOTIDE SEQUENCE [LARGE SCALE GENOMIC DNA]</scope>
    <source>
        <strain evidence="9">KCTC 52141</strain>
    </source>
</reference>
<dbReference type="Proteomes" id="UP001595548">
    <property type="component" value="Unassembled WGS sequence"/>
</dbReference>
<keyword evidence="4 6" id="KW-0862">Zinc</keyword>
<dbReference type="PANTHER" id="PTHR22726">
    <property type="entry name" value="METALLOENDOPEPTIDASE OMA1"/>
    <property type="match status" value="1"/>
</dbReference>
<organism evidence="8 9">
    <name type="scientific">Gilvimarinus japonicus</name>
    <dbReference type="NCBI Taxonomy" id="1796469"/>
    <lineage>
        <taxon>Bacteria</taxon>
        <taxon>Pseudomonadati</taxon>
        <taxon>Pseudomonadota</taxon>
        <taxon>Gammaproteobacteria</taxon>
        <taxon>Cellvibrionales</taxon>
        <taxon>Cellvibrionaceae</taxon>
        <taxon>Gilvimarinus</taxon>
    </lineage>
</organism>
<evidence type="ECO:0000313" key="9">
    <source>
        <dbReference type="Proteomes" id="UP001595548"/>
    </source>
</evidence>
<keyword evidence="1 6" id="KW-0645">Protease</keyword>
<sequence length="431" mass="46750">MEASVKHRIQVALLASLAILFTGCSVNPVTGNNELSFMSAEQEVAIGAQQYKPSQQSQGGRYVVDPDLNVYVSQVGQKLAAVSDRRELPYEFVVLNNNVPNAWALPGGKIAINRGLLVLLDDESELAAVLGHEIVHAAARHGAKQQTQGTLLNVGLMAAGVALASQDHEAAGLAVGALGVGAQAWQARYGRDQELQSDKYGIEYMVRAGYDPQGAVELQKTFVKLSEGQQSSWMDSFFASHPPSQQRVEANKKMAAENPGGVRNRAEYQRAIAQLKKDQDAYADYQKALKALSEEDVAGAKKLADSAIAKQPKENLFWELKGRIEANEKDFDGAAQAFGKSIAANPEFFRPYVYRALAYRQLDKPDASAADLEKSMQLLPTQIASYYLGEYALQKGDTQKAVTYFQQAAQGGGEIAEAAKAQLQKLQQPQG</sequence>
<dbReference type="InterPro" id="IPR051156">
    <property type="entry name" value="Mito/Outer_Membr_Metalloprot"/>
</dbReference>
<evidence type="ECO:0000256" key="1">
    <source>
        <dbReference type="ARBA" id="ARBA00022670"/>
    </source>
</evidence>
<keyword evidence="9" id="KW-1185">Reference proteome</keyword>
<evidence type="ECO:0000256" key="2">
    <source>
        <dbReference type="ARBA" id="ARBA00022723"/>
    </source>
</evidence>
<keyword evidence="3 6" id="KW-0378">Hydrolase</keyword>
<evidence type="ECO:0000256" key="6">
    <source>
        <dbReference type="RuleBase" id="RU003983"/>
    </source>
</evidence>
<dbReference type="PANTHER" id="PTHR22726:SF1">
    <property type="entry name" value="METALLOENDOPEPTIDASE OMA1, MITOCHONDRIAL"/>
    <property type="match status" value="1"/>
</dbReference>
<dbReference type="InterPro" id="IPR011990">
    <property type="entry name" value="TPR-like_helical_dom_sf"/>
</dbReference>
<keyword evidence="5 6" id="KW-0482">Metalloprotease</keyword>
<feature type="domain" description="Peptidase M48" evidence="7">
    <location>
        <begin position="69"/>
        <end position="253"/>
    </location>
</feature>
<evidence type="ECO:0000256" key="4">
    <source>
        <dbReference type="ARBA" id="ARBA00022833"/>
    </source>
</evidence>
<dbReference type="InterPro" id="IPR019734">
    <property type="entry name" value="TPR_rpt"/>
</dbReference>
<dbReference type="Gene3D" id="1.25.40.10">
    <property type="entry name" value="Tetratricopeptide repeat domain"/>
    <property type="match status" value="1"/>
</dbReference>
<gene>
    <name evidence="8" type="ORF">ACFOEB_03595</name>
</gene>
<dbReference type="Pfam" id="PF01435">
    <property type="entry name" value="Peptidase_M48"/>
    <property type="match status" value="1"/>
</dbReference>
<keyword evidence="2" id="KW-0479">Metal-binding</keyword>
<dbReference type="SMART" id="SM00028">
    <property type="entry name" value="TPR"/>
    <property type="match status" value="2"/>
</dbReference>
<dbReference type="GO" id="GO:0008237">
    <property type="term" value="F:metallopeptidase activity"/>
    <property type="evidence" value="ECO:0007669"/>
    <property type="project" value="UniProtKB-KW"/>
</dbReference>
<dbReference type="EMBL" id="JBHRTL010000004">
    <property type="protein sequence ID" value="MFC3154274.1"/>
    <property type="molecule type" value="Genomic_DNA"/>
</dbReference>
<dbReference type="Pfam" id="PF13432">
    <property type="entry name" value="TPR_16"/>
    <property type="match status" value="2"/>
</dbReference>
<comment type="caution">
    <text evidence="8">The sequence shown here is derived from an EMBL/GenBank/DDBJ whole genome shotgun (WGS) entry which is preliminary data.</text>
</comment>
<evidence type="ECO:0000256" key="5">
    <source>
        <dbReference type="ARBA" id="ARBA00023049"/>
    </source>
</evidence>
<comment type="similarity">
    <text evidence="6">Belongs to the peptidase M48 family.</text>
</comment>
<dbReference type="PROSITE" id="PS51257">
    <property type="entry name" value="PROKAR_LIPOPROTEIN"/>
    <property type="match status" value="1"/>
</dbReference>
<protein>
    <submittedName>
        <fullName evidence="8">M48 family metalloprotease</fullName>
        <ecNumber evidence="8">3.4.24.-</ecNumber>
    </submittedName>
</protein>
<name>A0ABV7HK69_9GAMM</name>
<evidence type="ECO:0000313" key="8">
    <source>
        <dbReference type="EMBL" id="MFC3154274.1"/>
    </source>
</evidence>
<dbReference type="InterPro" id="IPR001915">
    <property type="entry name" value="Peptidase_M48"/>
</dbReference>
<evidence type="ECO:0000256" key="3">
    <source>
        <dbReference type="ARBA" id="ARBA00022801"/>
    </source>
</evidence>
<evidence type="ECO:0000259" key="7">
    <source>
        <dbReference type="Pfam" id="PF01435"/>
    </source>
</evidence>
<dbReference type="SUPFAM" id="SSF48452">
    <property type="entry name" value="TPR-like"/>
    <property type="match status" value="1"/>
</dbReference>
<comment type="cofactor">
    <cofactor evidence="6">
        <name>Zn(2+)</name>
        <dbReference type="ChEBI" id="CHEBI:29105"/>
    </cofactor>
    <text evidence="6">Binds 1 zinc ion per subunit.</text>
</comment>
<accession>A0ABV7HK69</accession>
<dbReference type="Gene3D" id="3.30.2010.10">
    <property type="entry name" value="Metalloproteases ('zincins'), catalytic domain"/>
    <property type="match status" value="1"/>
</dbReference>
<dbReference type="RefSeq" id="WP_382414446.1">
    <property type="nucleotide sequence ID" value="NZ_AP031500.1"/>
</dbReference>
<proteinExistence type="inferred from homology"/>
<dbReference type="EC" id="3.4.24.-" evidence="8"/>